<keyword evidence="4" id="KW-1015">Disulfide bond</keyword>
<dbReference type="PROSITE" id="PS51352">
    <property type="entry name" value="THIOREDOXIN_2"/>
    <property type="match status" value="1"/>
</dbReference>
<feature type="compositionally biased region" description="Low complexity" evidence="6">
    <location>
        <begin position="47"/>
        <end position="90"/>
    </location>
</feature>
<dbReference type="InterPro" id="IPR050553">
    <property type="entry name" value="Thioredoxin_ResA/DsbE_sf"/>
</dbReference>
<evidence type="ECO:0000256" key="2">
    <source>
        <dbReference type="ARBA" id="ARBA00022748"/>
    </source>
</evidence>
<dbReference type="GO" id="GO:0017004">
    <property type="term" value="P:cytochrome complex assembly"/>
    <property type="evidence" value="ECO:0007669"/>
    <property type="project" value="UniProtKB-KW"/>
</dbReference>
<dbReference type="InterPro" id="IPR000866">
    <property type="entry name" value="AhpC/TSA"/>
</dbReference>
<evidence type="ECO:0000256" key="4">
    <source>
        <dbReference type="ARBA" id="ARBA00023157"/>
    </source>
</evidence>
<dbReference type="GO" id="GO:0016491">
    <property type="term" value="F:oxidoreductase activity"/>
    <property type="evidence" value="ECO:0007669"/>
    <property type="project" value="InterPro"/>
</dbReference>
<dbReference type="InterPro" id="IPR013766">
    <property type="entry name" value="Thioredoxin_domain"/>
</dbReference>
<comment type="subcellular location">
    <subcellularLocation>
        <location evidence="1">Cell envelope</location>
    </subcellularLocation>
</comment>
<keyword evidence="3" id="KW-0735">Signal-anchor</keyword>
<keyword evidence="5" id="KW-0676">Redox-active center</keyword>
<evidence type="ECO:0000256" key="7">
    <source>
        <dbReference type="SAM" id="SignalP"/>
    </source>
</evidence>
<dbReference type="Gene3D" id="3.40.30.10">
    <property type="entry name" value="Glutaredoxin"/>
    <property type="match status" value="1"/>
</dbReference>
<evidence type="ECO:0000256" key="5">
    <source>
        <dbReference type="ARBA" id="ARBA00023284"/>
    </source>
</evidence>
<dbReference type="InterPro" id="IPR017937">
    <property type="entry name" value="Thioredoxin_CS"/>
</dbReference>
<feature type="domain" description="Thioredoxin" evidence="8">
    <location>
        <begin position="82"/>
        <end position="236"/>
    </location>
</feature>
<evidence type="ECO:0000256" key="6">
    <source>
        <dbReference type="SAM" id="MobiDB-lite"/>
    </source>
</evidence>
<evidence type="ECO:0000313" key="9">
    <source>
        <dbReference type="EMBL" id="TWG22923.1"/>
    </source>
</evidence>
<dbReference type="OrthoDB" id="9796554at2"/>
<keyword evidence="10" id="KW-1185">Reference proteome</keyword>
<evidence type="ECO:0000256" key="3">
    <source>
        <dbReference type="ARBA" id="ARBA00022968"/>
    </source>
</evidence>
<protein>
    <submittedName>
        <fullName evidence="9">Thiol-disulfide isomerase/thioredoxin</fullName>
    </submittedName>
</protein>
<keyword evidence="9" id="KW-0413">Isomerase</keyword>
<dbReference type="RefSeq" id="WP_154941343.1">
    <property type="nucleotide sequence ID" value="NZ_VIXA01000002.1"/>
</dbReference>
<feature type="signal peptide" evidence="7">
    <location>
        <begin position="1"/>
        <end position="27"/>
    </location>
</feature>
<dbReference type="PANTHER" id="PTHR42852">
    <property type="entry name" value="THIOL:DISULFIDE INTERCHANGE PROTEIN DSBE"/>
    <property type="match status" value="1"/>
</dbReference>
<dbReference type="EMBL" id="VIXA01000002">
    <property type="protein sequence ID" value="TWG22923.1"/>
    <property type="molecule type" value="Genomic_DNA"/>
</dbReference>
<dbReference type="PROSITE" id="PS51257">
    <property type="entry name" value="PROKAR_LIPOPROTEIN"/>
    <property type="match status" value="1"/>
</dbReference>
<dbReference type="Proteomes" id="UP000319927">
    <property type="component" value="Unassembled WGS sequence"/>
</dbReference>
<proteinExistence type="predicted"/>
<dbReference type="CDD" id="cd02966">
    <property type="entry name" value="TlpA_like_family"/>
    <property type="match status" value="1"/>
</dbReference>
<name>A0A561WGC3_9ACTN</name>
<evidence type="ECO:0000256" key="1">
    <source>
        <dbReference type="ARBA" id="ARBA00004196"/>
    </source>
</evidence>
<dbReference type="Pfam" id="PF00578">
    <property type="entry name" value="AhpC-TSA"/>
    <property type="match status" value="1"/>
</dbReference>
<reference evidence="9 10" key="1">
    <citation type="submission" date="2019-06" db="EMBL/GenBank/DDBJ databases">
        <title>Sequencing the genomes of 1000 actinobacteria strains.</title>
        <authorList>
            <person name="Klenk H.-P."/>
        </authorList>
    </citation>
    <scope>NUCLEOTIDE SEQUENCE [LARGE SCALE GENOMIC DNA]</scope>
    <source>
        <strain evidence="9 10">DSM 102131</strain>
    </source>
</reference>
<dbReference type="PROSITE" id="PS00194">
    <property type="entry name" value="THIOREDOXIN_1"/>
    <property type="match status" value="1"/>
</dbReference>
<feature type="chain" id="PRO_5021933952" evidence="7">
    <location>
        <begin position="28"/>
        <end position="241"/>
    </location>
</feature>
<sequence>MNRRLAALLVPALLAVAGCTATGQGSAATPTARAERPSPFADCATLTSPPAATGAAAPSGAAPSGTATSGTATPGATTPGAATTGTATPGATAPTASGAVGAVLPGLILSCFTGGTPVALRDVRGPAVVNVWASWCPPCRKELPAFQRLSERAAGRLQVIGVNSRDTRSAAQSIGEDHGIRFPMLFDQGEALQRELGRNALPLTLLVDAQGRVRHTDATGALDDARLAALVRQHLGVQVSQ</sequence>
<dbReference type="InterPro" id="IPR036249">
    <property type="entry name" value="Thioredoxin-like_sf"/>
</dbReference>
<accession>A0A561WGC3</accession>
<evidence type="ECO:0000313" key="10">
    <source>
        <dbReference type="Proteomes" id="UP000319927"/>
    </source>
</evidence>
<dbReference type="GO" id="GO:0030313">
    <property type="term" value="C:cell envelope"/>
    <property type="evidence" value="ECO:0007669"/>
    <property type="project" value="UniProtKB-SubCell"/>
</dbReference>
<gene>
    <name evidence="9" type="ORF">FHX75_121467</name>
</gene>
<organism evidence="9 10">
    <name type="scientific">Micromonospora palomenae</name>
    <dbReference type="NCBI Taxonomy" id="1461247"/>
    <lineage>
        <taxon>Bacteria</taxon>
        <taxon>Bacillati</taxon>
        <taxon>Actinomycetota</taxon>
        <taxon>Actinomycetes</taxon>
        <taxon>Micromonosporales</taxon>
        <taxon>Micromonosporaceae</taxon>
        <taxon>Micromonospora</taxon>
    </lineage>
</organism>
<dbReference type="PANTHER" id="PTHR42852:SF6">
    <property type="entry name" value="THIOL:DISULFIDE INTERCHANGE PROTEIN DSBE"/>
    <property type="match status" value="1"/>
</dbReference>
<keyword evidence="7" id="KW-0732">Signal</keyword>
<feature type="region of interest" description="Disordered" evidence="6">
    <location>
        <begin position="24"/>
        <end position="90"/>
    </location>
</feature>
<dbReference type="SUPFAM" id="SSF52833">
    <property type="entry name" value="Thioredoxin-like"/>
    <property type="match status" value="1"/>
</dbReference>
<keyword evidence="2" id="KW-0201">Cytochrome c-type biogenesis</keyword>
<keyword evidence="3" id="KW-0812">Transmembrane</keyword>
<dbReference type="GO" id="GO:0016853">
    <property type="term" value="F:isomerase activity"/>
    <property type="evidence" value="ECO:0007669"/>
    <property type="project" value="UniProtKB-KW"/>
</dbReference>
<dbReference type="GO" id="GO:0016209">
    <property type="term" value="F:antioxidant activity"/>
    <property type="evidence" value="ECO:0007669"/>
    <property type="project" value="InterPro"/>
</dbReference>
<dbReference type="AlphaFoldDB" id="A0A561WGC3"/>
<evidence type="ECO:0000259" key="8">
    <source>
        <dbReference type="PROSITE" id="PS51352"/>
    </source>
</evidence>
<comment type="caution">
    <text evidence="9">The sequence shown here is derived from an EMBL/GenBank/DDBJ whole genome shotgun (WGS) entry which is preliminary data.</text>
</comment>